<organism evidence="8 10">
    <name type="scientific">Microcella alkaliphila</name>
    <dbReference type="NCBI Taxonomy" id="279828"/>
    <lineage>
        <taxon>Bacteria</taxon>
        <taxon>Bacillati</taxon>
        <taxon>Actinomycetota</taxon>
        <taxon>Actinomycetes</taxon>
        <taxon>Micrococcales</taxon>
        <taxon>Microbacteriaceae</taxon>
        <taxon>Microcella</taxon>
    </lineage>
</organism>
<dbReference type="Pfam" id="PF05175">
    <property type="entry name" value="MTS"/>
    <property type="match status" value="1"/>
</dbReference>
<feature type="domain" description="Release factor glutamine methyltransferase N-terminal" evidence="7">
    <location>
        <begin position="10"/>
        <end position="81"/>
    </location>
</feature>
<evidence type="ECO:0000313" key="9">
    <source>
        <dbReference type="EMBL" id="RZT59238.1"/>
    </source>
</evidence>
<dbReference type="Gene3D" id="3.40.50.150">
    <property type="entry name" value="Vaccinia Virus protein VP39"/>
    <property type="match status" value="1"/>
</dbReference>
<dbReference type="RefSeq" id="WP_096422077.1">
    <property type="nucleotide sequence ID" value="NZ_AP017315.1"/>
</dbReference>
<evidence type="ECO:0000313" key="11">
    <source>
        <dbReference type="Proteomes" id="UP000292408"/>
    </source>
</evidence>
<gene>
    <name evidence="5" type="primary">prmC</name>
    <name evidence="9" type="ORF">EV140_1841</name>
    <name evidence="8" type="ORF">MalAC0309_1856</name>
</gene>
<evidence type="ECO:0000256" key="3">
    <source>
        <dbReference type="ARBA" id="ARBA00022691"/>
    </source>
</evidence>
<dbReference type="EC" id="2.1.1.297" evidence="5"/>
<dbReference type="InterPro" id="IPR002052">
    <property type="entry name" value="DNA_methylase_N6_adenine_CS"/>
</dbReference>
<feature type="domain" description="Methyltransferase small" evidence="6">
    <location>
        <begin position="104"/>
        <end position="203"/>
    </location>
</feature>
<dbReference type="InterPro" id="IPR019874">
    <property type="entry name" value="RF_methyltr_PrmC"/>
</dbReference>
<feature type="binding site" evidence="5">
    <location>
        <position position="196"/>
    </location>
    <ligand>
        <name>S-adenosyl-L-methionine</name>
        <dbReference type="ChEBI" id="CHEBI:59789"/>
    </ligand>
</feature>
<evidence type="ECO:0000256" key="2">
    <source>
        <dbReference type="ARBA" id="ARBA00022679"/>
    </source>
</evidence>
<evidence type="ECO:0000313" key="10">
    <source>
        <dbReference type="Proteomes" id="UP000218965"/>
    </source>
</evidence>
<protein>
    <recommendedName>
        <fullName evidence="5">Release factor glutamine methyltransferase</fullName>
        <shortName evidence="5">RF MTase</shortName>
        <ecNumber evidence="5">2.1.1.297</ecNumber>
    </recommendedName>
    <alternativeName>
        <fullName evidence="5">N5-glutamine methyltransferase PrmC</fullName>
    </alternativeName>
    <alternativeName>
        <fullName evidence="5">Protein-(glutamine-N5) MTase PrmC</fullName>
    </alternativeName>
    <alternativeName>
        <fullName evidence="5">Protein-glutamine N-methyltransferase PrmC</fullName>
    </alternativeName>
</protein>
<keyword evidence="11" id="KW-1185">Reference proteome</keyword>
<dbReference type="Proteomes" id="UP000218965">
    <property type="component" value="Chromosome"/>
</dbReference>
<reference evidence="9 11" key="1">
    <citation type="journal article" date="2015" name="Stand. Genomic Sci.">
        <title>Genomic Encyclopedia of Bacterial and Archaeal Type Strains, Phase III: the genomes of soil and plant-associated and newly described type strains.</title>
        <authorList>
            <person name="Whitman W.B."/>
            <person name="Woyke T."/>
            <person name="Klenk H.P."/>
            <person name="Zhou Y."/>
            <person name="Lilburn T.G."/>
            <person name="Beck B.J."/>
            <person name="De Vos P."/>
            <person name="Vandamme P."/>
            <person name="Eisen J.A."/>
            <person name="Garrity G."/>
            <person name="Hugenholtz P."/>
            <person name="Kyrpides N.C."/>
        </authorList>
    </citation>
    <scope>NUCLEOTIDE SEQUENCE [LARGE SCALE GENOMIC DNA]</scope>
    <source>
        <strain evidence="9 11">AC4r</strain>
    </source>
</reference>
<dbReference type="GO" id="GO:0102559">
    <property type="term" value="F:peptide chain release factor N(5)-glutamine methyltransferase activity"/>
    <property type="evidence" value="ECO:0007669"/>
    <property type="project" value="UniProtKB-EC"/>
</dbReference>
<evidence type="ECO:0000313" key="8">
    <source>
        <dbReference type="EMBL" id="BAU32704.1"/>
    </source>
</evidence>
<dbReference type="InterPro" id="IPR050320">
    <property type="entry name" value="N5-glutamine_MTase"/>
</dbReference>
<comment type="catalytic activity">
    <reaction evidence="4 5">
        <text>L-glutaminyl-[peptide chain release factor] + S-adenosyl-L-methionine = N(5)-methyl-L-glutaminyl-[peptide chain release factor] + S-adenosyl-L-homocysteine + H(+)</text>
        <dbReference type="Rhea" id="RHEA:42896"/>
        <dbReference type="Rhea" id="RHEA-COMP:10271"/>
        <dbReference type="Rhea" id="RHEA-COMP:10272"/>
        <dbReference type="ChEBI" id="CHEBI:15378"/>
        <dbReference type="ChEBI" id="CHEBI:30011"/>
        <dbReference type="ChEBI" id="CHEBI:57856"/>
        <dbReference type="ChEBI" id="CHEBI:59789"/>
        <dbReference type="ChEBI" id="CHEBI:61891"/>
        <dbReference type="EC" id="2.1.1.297"/>
    </reaction>
</comment>
<reference evidence="8" key="3">
    <citation type="submission" date="2015-12" db="EMBL/GenBank/DDBJ databases">
        <authorList>
            <consortium name="Microcella alkaliphila JAM AC0309 genome sequencing consortium"/>
            <person name="Kurata A."/>
            <person name="Hirose Y."/>
            <person name="Kishimoto N."/>
            <person name="Kobayashi T."/>
        </authorList>
    </citation>
    <scope>NUCLEOTIDE SEQUENCE</scope>
    <source>
        <strain evidence="8">JAM AC0309</strain>
    </source>
</reference>
<dbReference type="HAMAP" id="MF_02126">
    <property type="entry name" value="RF_methyltr_PrmC"/>
    <property type="match status" value="1"/>
</dbReference>
<keyword evidence="1 5" id="KW-0489">Methyltransferase</keyword>
<dbReference type="Proteomes" id="UP000292408">
    <property type="component" value="Unassembled WGS sequence"/>
</dbReference>
<comment type="function">
    <text evidence="5">Methylates the class 1 translation termination release factors RF1/PrfA and RF2/PrfB on the glutamine residue of the universally conserved GGQ motif.</text>
</comment>
<dbReference type="PANTHER" id="PTHR18895">
    <property type="entry name" value="HEMK METHYLTRANSFERASE"/>
    <property type="match status" value="1"/>
</dbReference>
<name>A0A0U5BA89_9MICO</name>
<evidence type="ECO:0000256" key="4">
    <source>
        <dbReference type="ARBA" id="ARBA00048391"/>
    </source>
</evidence>
<dbReference type="NCBIfam" id="TIGR00536">
    <property type="entry name" value="hemK_fam"/>
    <property type="match status" value="1"/>
</dbReference>
<dbReference type="KEGG" id="malk:MalAC0309_1856"/>
<feature type="binding site" evidence="5">
    <location>
        <begin position="128"/>
        <end position="132"/>
    </location>
    <ligand>
        <name>S-adenosyl-L-methionine</name>
        <dbReference type="ChEBI" id="CHEBI:59789"/>
    </ligand>
</feature>
<dbReference type="PROSITE" id="PS00092">
    <property type="entry name" value="N6_MTASE"/>
    <property type="match status" value="1"/>
</dbReference>
<evidence type="ECO:0000259" key="7">
    <source>
        <dbReference type="Pfam" id="PF17827"/>
    </source>
</evidence>
<evidence type="ECO:0000259" key="6">
    <source>
        <dbReference type="Pfam" id="PF05175"/>
    </source>
</evidence>
<reference evidence="8 10" key="4">
    <citation type="submission" date="2016-01" db="EMBL/GenBank/DDBJ databases">
        <title>Microcella alkaliphila JAM AC0309 whole genome shotgun sequence.</title>
        <authorList>
            <person name="Kurata A."/>
            <person name="Hirose Y."/>
            <person name="Kishimoto N."/>
            <person name="Kobayashi T."/>
        </authorList>
    </citation>
    <scope>NUCLEOTIDE SEQUENCE [LARGE SCALE GENOMIC DNA]</scope>
    <source>
        <strain evidence="8 10">JAM AC0309</strain>
    </source>
</reference>
<dbReference type="EMBL" id="SGXT01000016">
    <property type="protein sequence ID" value="RZT59238.1"/>
    <property type="molecule type" value="Genomic_DNA"/>
</dbReference>
<feature type="binding site" evidence="5">
    <location>
        <position position="151"/>
    </location>
    <ligand>
        <name>S-adenosyl-L-methionine</name>
        <dbReference type="ChEBI" id="CHEBI:59789"/>
    </ligand>
</feature>
<dbReference type="InterPro" id="IPR040758">
    <property type="entry name" value="PrmC_N"/>
</dbReference>
<dbReference type="CDD" id="cd02440">
    <property type="entry name" value="AdoMet_MTases"/>
    <property type="match status" value="1"/>
</dbReference>
<feature type="binding site" evidence="5">
    <location>
        <begin position="196"/>
        <end position="199"/>
    </location>
    <ligand>
        <name>substrate</name>
    </ligand>
</feature>
<dbReference type="AlphaFoldDB" id="A0A0U5BA89"/>
<dbReference type="PANTHER" id="PTHR18895:SF74">
    <property type="entry name" value="MTRF1L RELEASE FACTOR GLUTAMINE METHYLTRANSFERASE"/>
    <property type="match status" value="1"/>
</dbReference>
<dbReference type="InterPro" id="IPR029063">
    <property type="entry name" value="SAM-dependent_MTases_sf"/>
</dbReference>
<dbReference type="NCBIfam" id="TIGR03534">
    <property type="entry name" value="RF_mod_PrmC"/>
    <property type="match status" value="1"/>
</dbReference>
<dbReference type="GO" id="GO:0032259">
    <property type="term" value="P:methylation"/>
    <property type="evidence" value="ECO:0007669"/>
    <property type="project" value="UniProtKB-KW"/>
</dbReference>
<evidence type="ECO:0000256" key="5">
    <source>
        <dbReference type="HAMAP-Rule" id="MF_02126"/>
    </source>
</evidence>
<accession>A0A0U5BA89</accession>
<dbReference type="Gene3D" id="1.10.8.10">
    <property type="entry name" value="DNA helicase RuvA subunit, C-terminal domain"/>
    <property type="match status" value="1"/>
</dbReference>
<evidence type="ECO:0000256" key="1">
    <source>
        <dbReference type="ARBA" id="ARBA00022603"/>
    </source>
</evidence>
<dbReference type="EMBL" id="AP017315">
    <property type="protein sequence ID" value="BAU32704.1"/>
    <property type="molecule type" value="Genomic_DNA"/>
</dbReference>
<comment type="similarity">
    <text evidence="5">Belongs to the protein N5-glutamine methyltransferase family. PrmC subfamily.</text>
</comment>
<keyword evidence="3 5" id="KW-0949">S-adenosyl-L-methionine</keyword>
<dbReference type="InterPro" id="IPR004556">
    <property type="entry name" value="HemK-like"/>
</dbReference>
<reference evidence="10" key="2">
    <citation type="submission" date="2015-12" db="EMBL/GenBank/DDBJ databases">
        <authorList>
            <person name="Shamseldin A."/>
            <person name="Moawad H."/>
            <person name="Abd El-Rahim W.M."/>
            <person name="Sadowsky M.J."/>
        </authorList>
    </citation>
    <scope>NUCLEOTIDE SEQUENCE [LARGE SCALE GENOMIC DNA]</scope>
    <source>
        <strain evidence="10">JAM AC0309</strain>
    </source>
</reference>
<dbReference type="InterPro" id="IPR007848">
    <property type="entry name" value="Small_mtfrase_dom"/>
</dbReference>
<dbReference type="Pfam" id="PF17827">
    <property type="entry name" value="PrmC_N"/>
    <property type="match status" value="1"/>
</dbReference>
<reference evidence="9" key="5">
    <citation type="submission" date="2019-02" db="EMBL/GenBank/DDBJ databases">
        <authorList>
            <person name="Whitman W."/>
            <person name="Huntemann M."/>
            <person name="Clum A."/>
            <person name="Pillay M."/>
            <person name="Palaniappan K."/>
            <person name="Varghese N."/>
            <person name="Mikhailova N."/>
            <person name="Stamatis D."/>
            <person name="Reddy T."/>
            <person name="Daum C."/>
            <person name="Shapiro N."/>
            <person name="Ivanova N."/>
            <person name="Kyrpides N."/>
            <person name="Woyke T."/>
        </authorList>
    </citation>
    <scope>NUCLEOTIDE SEQUENCE</scope>
    <source>
        <strain evidence="9">AC4r</strain>
    </source>
</reference>
<proteinExistence type="inferred from homology"/>
<sequence length="288" mass="30054">MSEAATIDALLAWASDELAAAGVASARGDAAHLIGHVLELGRGEVEAKAITAMRVPADRVAEVVTLVDRRARREPLQHILGVAAFRGLTLAVGPGVFVPRPETEIVAQYAIDALRARPTVEPLAVDLGSGSGALALALATEVPNARVVAVEKTPEAVPWTRRNVERLGAGRVSVVVADLADALPELAGSVDVVVSNPPYVPERALPRDPEVRLFDPPEALYSGTDGLDAMRAVAATAHRLLVPGGTLVVEHGEEQGSAVRRILAEAGLRASATHPDLLGRDRATTAAR</sequence>
<dbReference type="OrthoDB" id="9800643at2"/>
<keyword evidence="2 5" id="KW-0808">Transferase</keyword>
<dbReference type="SUPFAM" id="SSF53335">
    <property type="entry name" value="S-adenosyl-L-methionine-dependent methyltransferases"/>
    <property type="match status" value="1"/>
</dbReference>
<comment type="caution">
    <text evidence="5">Lacks conserved residue(s) required for the propagation of feature annotation.</text>
</comment>
<dbReference type="GO" id="GO:0003676">
    <property type="term" value="F:nucleic acid binding"/>
    <property type="evidence" value="ECO:0007669"/>
    <property type="project" value="InterPro"/>
</dbReference>